<evidence type="ECO:0000259" key="7">
    <source>
        <dbReference type="PROSITE" id="PS00624"/>
    </source>
</evidence>
<dbReference type="OrthoDB" id="269227at2759"/>
<dbReference type="PROSITE" id="PS00623">
    <property type="entry name" value="GMC_OXRED_1"/>
    <property type="match status" value="1"/>
</dbReference>
<reference evidence="8" key="1">
    <citation type="journal article" date="2013" name="PLoS ONE">
        <title>Putative Sugar Transporters of the Mustard Leaf Beetle Phaedon cochleariae: Their Phylogeny and Role for Nutrient Supply in Larval Defensive Glands.</title>
        <authorList>
            <person name="Stock M."/>
            <person name="Gretscher R.R."/>
            <person name="Groth M."/>
            <person name="Eiserloh S."/>
            <person name="Boland W."/>
            <person name="Burse A."/>
        </authorList>
    </citation>
    <scope>NUCLEOTIDE SEQUENCE</scope>
</reference>
<dbReference type="GO" id="GO:0016614">
    <property type="term" value="F:oxidoreductase activity, acting on CH-OH group of donors"/>
    <property type="evidence" value="ECO:0007669"/>
    <property type="project" value="InterPro"/>
</dbReference>
<feature type="chain" id="PRO_5004852256" evidence="5">
    <location>
        <begin position="21"/>
        <end position="623"/>
    </location>
</feature>
<dbReference type="SUPFAM" id="SSF51905">
    <property type="entry name" value="FAD/NAD(P)-binding domain"/>
    <property type="match status" value="1"/>
</dbReference>
<feature type="binding site" evidence="3">
    <location>
        <position position="275"/>
    </location>
    <ligand>
        <name>FAD</name>
        <dbReference type="ChEBI" id="CHEBI:57692"/>
    </ligand>
</feature>
<evidence type="ECO:0000259" key="6">
    <source>
        <dbReference type="PROSITE" id="PS00623"/>
    </source>
</evidence>
<evidence type="ECO:0000256" key="2">
    <source>
        <dbReference type="PIRSR" id="PIRSR000137-1"/>
    </source>
</evidence>
<evidence type="ECO:0000256" key="3">
    <source>
        <dbReference type="PIRSR" id="PIRSR000137-2"/>
    </source>
</evidence>
<dbReference type="GO" id="GO:0050660">
    <property type="term" value="F:flavin adenine dinucleotide binding"/>
    <property type="evidence" value="ECO:0007669"/>
    <property type="project" value="InterPro"/>
</dbReference>
<dbReference type="Pfam" id="PF00732">
    <property type="entry name" value="GMC_oxred_N"/>
    <property type="match status" value="1"/>
</dbReference>
<feature type="domain" description="Glucose-methanol-choline oxidoreductase N-terminal" evidence="7">
    <location>
        <begin position="312"/>
        <end position="326"/>
    </location>
</feature>
<dbReference type="Pfam" id="PF05199">
    <property type="entry name" value="GMC_oxred_C"/>
    <property type="match status" value="1"/>
</dbReference>
<evidence type="ECO:0000256" key="5">
    <source>
        <dbReference type="SAM" id="SignalP"/>
    </source>
</evidence>
<dbReference type="EMBL" id="GAPU01000071">
    <property type="protein sequence ID" value="JAB84774.1"/>
    <property type="molecule type" value="mRNA"/>
</dbReference>
<comment type="cofactor">
    <cofactor evidence="3">
        <name>FAD</name>
        <dbReference type="ChEBI" id="CHEBI:57692"/>
    </cofactor>
</comment>
<dbReference type="AlphaFoldDB" id="W4VSN1"/>
<dbReference type="SUPFAM" id="SSF54373">
    <property type="entry name" value="FAD-linked reductases, C-terminal domain"/>
    <property type="match status" value="1"/>
</dbReference>
<accession>W4VSN1</accession>
<keyword evidence="3 4" id="KW-0274">FAD</keyword>
<dbReference type="InterPro" id="IPR007867">
    <property type="entry name" value="GMC_OxRtase_C"/>
</dbReference>
<feature type="binding site" evidence="3">
    <location>
        <position position="143"/>
    </location>
    <ligand>
        <name>FAD</name>
        <dbReference type="ChEBI" id="CHEBI:57692"/>
    </ligand>
</feature>
<dbReference type="InterPro" id="IPR036188">
    <property type="entry name" value="FAD/NAD-bd_sf"/>
</dbReference>
<name>W4VSN1_PHACE</name>
<comment type="similarity">
    <text evidence="1 4">Belongs to the GMC oxidoreductase family.</text>
</comment>
<dbReference type="Gene3D" id="3.50.50.60">
    <property type="entry name" value="FAD/NAD(P)-binding domain"/>
    <property type="match status" value="1"/>
</dbReference>
<feature type="domain" description="Glucose-methanol-choline oxidoreductase N-terminal" evidence="6">
    <location>
        <begin position="137"/>
        <end position="160"/>
    </location>
</feature>
<dbReference type="PANTHER" id="PTHR11552">
    <property type="entry name" value="GLUCOSE-METHANOL-CHOLINE GMC OXIDOREDUCTASE"/>
    <property type="match status" value="1"/>
</dbReference>
<keyword evidence="4" id="KW-0285">Flavoprotein</keyword>
<evidence type="ECO:0000256" key="1">
    <source>
        <dbReference type="ARBA" id="ARBA00010790"/>
    </source>
</evidence>
<dbReference type="Gene3D" id="3.30.560.10">
    <property type="entry name" value="Glucose Oxidase, domain 3"/>
    <property type="match status" value="1"/>
</dbReference>
<dbReference type="InterPro" id="IPR012132">
    <property type="entry name" value="GMC_OxRdtase"/>
</dbReference>
<dbReference type="PIRSF" id="PIRSF000137">
    <property type="entry name" value="Alcohol_oxidase"/>
    <property type="match status" value="1"/>
</dbReference>
<sequence>MEIRLIVLTCILLLVPTTHENYVILGNLLSYLLNALRIFPEINPLYPQPKYIDENSTHDFIVVGSGPTGSVLANRLTEIPEWNVLLLESGEEASRVTDLAFLCGALEFTEYNWGFKTEPQNGFCRGCNEGRMEWPHGNALGGTSIINYMIFVRGNRLDYDRWAAKGNPGWSYDDVYPYFLKSEDAHIARSDRNYHQQGGYLTITDVPYRTEAAHAYVKAAQQAGHPYTDYNGAEQLGVSYVQATLRNGRRCSSEKAFLRPVRKRRNLKIRTGSRVVRILIDAQTKRAYGVEYVRRGRTHFAFADKEVILSAGSLNTPQLLMLSGIGPEEHLQYLGIPIVQNLPVGVTMYDHPTYPGIVFRLNESIALDEVRILLDPANHLEFKRGRGAFTTIGGVEAMTYIRTNISTDPDPSFPDMELFMVGGSMNTDFGIIYRKIFNIPPDMYDKVWKPLEGKPVYQVFPMLVHPKSRGYIELKSKNPFEAPKFFANYLSDPENLDVKTFIAGIREILKINESPAMQKYGSTLVDIPLPGCENEIFDSDEYWECALRTLIGSLYHQVATCKMGPKSDPEAVVDPRLRVYGMKGLRVADTSIIPHPVTAHTVGPAYMIGEKAADIIKEDWKRI</sequence>
<proteinExistence type="evidence at transcript level"/>
<evidence type="ECO:0000256" key="4">
    <source>
        <dbReference type="RuleBase" id="RU003968"/>
    </source>
</evidence>
<protein>
    <submittedName>
        <fullName evidence="8">Putative salicyl alcohol oxidase-like</fullName>
    </submittedName>
</protein>
<dbReference type="InterPro" id="IPR000172">
    <property type="entry name" value="GMC_OxRdtase_N"/>
</dbReference>
<feature type="active site" description="Proton donor" evidence="2">
    <location>
        <position position="556"/>
    </location>
</feature>
<keyword evidence="5" id="KW-0732">Signal</keyword>
<organism evidence="8">
    <name type="scientific">Phaedon cochleariae</name>
    <name type="common">Mustard beetle</name>
    <dbReference type="NCBI Taxonomy" id="80249"/>
    <lineage>
        <taxon>Eukaryota</taxon>
        <taxon>Metazoa</taxon>
        <taxon>Ecdysozoa</taxon>
        <taxon>Arthropoda</taxon>
        <taxon>Hexapoda</taxon>
        <taxon>Insecta</taxon>
        <taxon>Pterygota</taxon>
        <taxon>Neoptera</taxon>
        <taxon>Endopterygota</taxon>
        <taxon>Coleoptera</taxon>
        <taxon>Polyphaga</taxon>
        <taxon>Cucujiformia</taxon>
        <taxon>Chrysomeloidea</taxon>
        <taxon>Chrysomelidae</taxon>
        <taxon>Chrysomelinae</taxon>
        <taxon>Chrysomelini</taxon>
        <taxon>Phaedon</taxon>
    </lineage>
</organism>
<feature type="signal peptide" evidence="5">
    <location>
        <begin position="1"/>
        <end position="20"/>
    </location>
</feature>
<feature type="active site" description="Proton acceptor" evidence="2">
    <location>
        <position position="600"/>
    </location>
</feature>
<reference evidence="8" key="2">
    <citation type="journal article" date="2014" name="Proc. R. Soc. B">
        <title>Independently recruited oxidases from the glucose-methanol-choline oxidoreductase family enabled chemical defences in leaf beetle larvae (subtribe Chrysomelina) to evolve.</title>
        <authorList>
            <person name="Rahfeld P."/>
            <person name="Kirsch R."/>
            <person name="Kugel S."/>
            <person name="Wielsch N."/>
            <person name="Stock M."/>
            <person name="Groth M."/>
            <person name="Boland W."/>
            <person name="Burse A."/>
        </authorList>
    </citation>
    <scope>NUCLEOTIDE SEQUENCE</scope>
</reference>
<dbReference type="PANTHER" id="PTHR11552:SF208">
    <property type="entry name" value="RE36204P-RELATED"/>
    <property type="match status" value="1"/>
</dbReference>
<evidence type="ECO:0000313" key="8">
    <source>
        <dbReference type="EMBL" id="JAB84774.1"/>
    </source>
</evidence>
<dbReference type="PROSITE" id="PS00624">
    <property type="entry name" value="GMC_OXRED_2"/>
    <property type="match status" value="1"/>
</dbReference>